<evidence type="ECO:0000313" key="3">
    <source>
        <dbReference type="EMBL" id="PRH89580.1"/>
    </source>
</evidence>
<dbReference type="SUPFAM" id="SSF160719">
    <property type="entry name" value="gpW/gp25-like"/>
    <property type="match status" value="1"/>
</dbReference>
<evidence type="ECO:0000259" key="2">
    <source>
        <dbReference type="Pfam" id="PF04965"/>
    </source>
</evidence>
<dbReference type="InterPro" id="IPR007048">
    <property type="entry name" value="IraD/Gp25-like"/>
</dbReference>
<feature type="region of interest" description="Disordered" evidence="1">
    <location>
        <begin position="1"/>
        <end position="46"/>
    </location>
</feature>
<reference evidence="3 4" key="1">
    <citation type="submission" date="2018-02" db="EMBL/GenBank/DDBJ databases">
        <title>Whole genome sequencing of endophytic bacterium.</title>
        <authorList>
            <person name="Eedara R."/>
            <person name="Podile A.R."/>
        </authorList>
    </citation>
    <scope>NUCLEOTIDE SEQUENCE [LARGE SCALE GENOMIC DNA]</scope>
    <source>
        <strain evidence="3 4">RP1T</strain>
    </source>
</reference>
<proteinExistence type="predicted"/>
<dbReference type="PANTHER" id="PTHR38595:SF1">
    <property type="entry name" value="TYPE VI SECRETION SYSTEM COMPONENT TSSE1"/>
    <property type="match status" value="1"/>
</dbReference>
<comment type="caution">
    <text evidence="3">The sequence shown here is derived from an EMBL/GenBank/DDBJ whole genome shotgun (WGS) entry which is preliminary data.</text>
</comment>
<feature type="domain" description="IraD/Gp25-like" evidence="2">
    <location>
        <begin position="161"/>
        <end position="262"/>
    </location>
</feature>
<name>A0A2S9QJT0_9HYPH</name>
<dbReference type="Pfam" id="PF04965">
    <property type="entry name" value="GPW_gp25"/>
    <property type="match status" value="1"/>
</dbReference>
<dbReference type="Proteomes" id="UP000237682">
    <property type="component" value="Unassembled WGS sequence"/>
</dbReference>
<accession>A0A2S9QJT0</accession>
<dbReference type="EMBL" id="PUEJ01000001">
    <property type="protein sequence ID" value="PRH89580.1"/>
    <property type="molecule type" value="Genomic_DNA"/>
</dbReference>
<gene>
    <name evidence="3" type="ORF">C5L14_03190</name>
</gene>
<dbReference type="OrthoDB" id="119583at2"/>
<evidence type="ECO:0000256" key="1">
    <source>
        <dbReference type="SAM" id="MobiDB-lite"/>
    </source>
</evidence>
<dbReference type="AlphaFoldDB" id="A0A2S9QJT0"/>
<organism evidence="3 4">
    <name type="scientific">Labrys okinawensis</name>
    <dbReference type="NCBI Taxonomy" id="346911"/>
    <lineage>
        <taxon>Bacteria</taxon>
        <taxon>Pseudomonadati</taxon>
        <taxon>Pseudomonadota</taxon>
        <taxon>Alphaproteobacteria</taxon>
        <taxon>Hyphomicrobiales</taxon>
        <taxon>Xanthobacteraceae</taxon>
        <taxon>Labrys</taxon>
    </lineage>
</organism>
<dbReference type="InterPro" id="IPR053176">
    <property type="entry name" value="T6SS_TssE1-like"/>
</dbReference>
<protein>
    <recommendedName>
        <fullName evidence="2">IraD/Gp25-like domain-containing protein</fullName>
    </recommendedName>
</protein>
<sequence length="285" mass="30927">MRRSTTSISLRTRPAPPTAVRSSSPTTSPPARISNSSPFEGGRLRKYGGRPPGRDCLFIAGPGASALMIEGVFAPVPCFGASLRFRRLPFHRKTPSHAEDQVSRFRAVKSDRFVPPIMHAFREAFRLRDAAKPIDNRNDAGERVIAGRRTSPRSAVGETVLRSELGEDLASLLNTVELAAIEDLDGFDAVAASILNFGLPDLTAIVASPEAARRVALLLKQRLELYDCRLVPGTVAISGEPLDDSASGQLRFHISAEMVSTPTDIPIEFVADVEVESGKIRVFRL</sequence>
<feature type="compositionally biased region" description="Low complexity" evidence="1">
    <location>
        <begin position="1"/>
        <end position="32"/>
    </location>
</feature>
<dbReference type="PANTHER" id="PTHR38595">
    <property type="entry name" value="CYTOPLASMIC PROTEIN-RELATED"/>
    <property type="match status" value="1"/>
</dbReference>
<keyword evidence="4" id="KW-1185">Reference proteome</keyword>
<evidence type="ECO:0000313" key="4">
    <source>
        <dbReference type="Proteomes" id="UP000237682"/>
    </source>
</evidence>